<dbReference type="Pfam" id="PF00535">
    <property type="entry name" value="Glycos_transf_2"/>
    <property type="match status" value="1"/>
</dbReference>
<keyword evidence="1" id="KW-0812">Transmembrane</keyword>
<keyword evidence="1" id="KW-0472">Membrane</keyword>
<evidence type="ECO:0000313" key="3">
    <source>
        <dbReference type="EMBL" id="NHM01091.1"/>
    </source>
</evidence>
<feature type="domain" description="Glycosyltransferase 2-like" evidence="2">
    <location>
        <begin position="5"/>
        <end position="116"/>
    </location>
</feature>
<dbReference type="InterPro" id="IPR029044">
    <property type="entry name" value="Nucleotide-diphossugar_trans"/>
</dbReference>
<dbReference type="EMBL" id="JAAJBT010000002">
    <property type="protein sequence ID" value="NHM01091.1"/>
    <property type="molecule type" value="Genomic_DNA"/>
</dbReference>
<name>A0ABX0I2W8_9FLAO</name>
<dbReference type="PANTHER" id="PTHR22916:SF3">
    <property type="entry name" value="UDP-GLCNAC:BETAGAL BETA-1,3-N-ACETYLGLUCOSAMINYLTRANSFERASE-LIKE PROTEIN 1"/>
    <property type="match status" value="1"/>
</dbReference>
<dbReference type="InterPro" id="IPR001173">
    <property type="entry name" value="Glyco_trans_2-like"/>
</dbReference>
<evidence type="ECO:0000259" key="2">
    <source>
        <dbReference type="Pfam" id="PF00535"/>
    </source>
</evidence>
<reference evidence="3 4" key="1">
    <citation type="submission" date="2020-02" db="EMBL/GenBank/DDBJ databases">
        <authorList>
            <person name="Chen W.-M."/>
        </authorList>
    </citation>
    <scope>NUCLEOTIDE SEQUENCE [LARGE SCALE GENOMIC DNA]</scope>
    <source>
        <strain evidence="3 4">KDG-16</strain>
    </source>
</reference>
<proteinExistence type="predicted"/>
<sequence>MTLLSIALPVFNGANFIREAIESILQQDSLAFELVVVDNASTDNTVAIVSEYQSDSRLKIITCPDHVGQVANVNRSVSYCSSKWIHFFCHDDIMLKGCVTEVVRIISNLPTDHDVALISHQPAWLFSNQMVKAPFNAINGVTIHPYDVFYKSIVLEKTTYQIHPKAITATSLFEGVTTYFPALTTAVVRKDIFLQIGQFDAQYIHFDIFLWMKLVRDYAYIEISEAMTLTRIHGAQVAVDARKTFRTFQDNRLFWPNYLSYLGLPKSLKNKAFIFLKCATTATGILAVTVLKSGWISGLKLLPYLPFWYWWFIILYLPMRVWREKQNCKEIEQYVPLEYIYP</sequence>
<evidence type="ECO:0000313" key="4">
    <source>
        <dbReference type="Proteomes" id="UP000800984"/>
    </source>
</evidence>
<dbReference type="PANTHER" id="PTHR22916">
    <property type="entry name" value="GLYCOSYLTRANSFERASE"/>
    <property type="match status" value="1"/>
</dbReference>
<feature type="transmembrane region" description="Helical" evidence="1">
    <location>
        <begin position="301"/>
        <end position="319"/>
    </location>
</feature>
<dbReference type="Gene3D" id="3.90.550.10">
    <property type="entry name" value="Spore Coat Polysaccharide Biosynthesis Protein SpsA, Chain A"/>
    <property type="match status" value="1"/>
</dbReference>
<organism evidence="3 4">
    <name type="scientific">Flavobacterium difficile</name>
    <dbReference type="NCBI Taxonomy" id="2709659"/>
    <lineage>
        <taxon>Bacteria</taxon>
        <taxon>Pseudomonadati</taxon>
        <taxon>Bacteroidota</taxon>
        <taxon>Flavobacteriia</taxon>
        <taxon>Flavobacteriales</taxon>
        <taxon>Flavobacteriaceae</taxon>
        <taxon>Flavobacterium</taxon>
    </lineage>
</organism>
<evidence type="ECO:0000256" key="1">
    <source>
        <dbReference type="SAM" id="Phobius"/>
    </source>
</evidence>
<dbReference type="RefSeq" id="WP_166076147.1">
    <property type="nucleotide sequence ID" value="NZ_JAAJBT010000002.1"/>
</dbReference>
<gene>
    <name evidence="3" type="ORF">G4D72_03090</name>
</gene>
<accession>A0ABX0I2W8</accession>
<keyword evidence="1" id="KW-1133">Transmembrane helix</keyword>
<comment type="caution">
    <text evidence="3">The sequence shown here is derived from an EMBL/GenBank/DDBJ whole genome shotgun (WGS) entry which is preliminary data.</text>
</comment>
<protein>
    <submittedName>
        <fullName evidence="3">Glycosyltransferase</fullName>
    </submittedName>
</protein>
<dbReference type="SUPFAM" id="SSF53448">
    <property type="entry name" value="Nucleotide-diphospho-sugar transferases"/>
    <property type="match status" value="1"/>
</dbReference>
<keyword evidence="4" id="KW-1185">Reference proteome</keyword>
<dbReference type="Proteomes" id="UP000800984">
    <property type="component" value="Unassembled WGS sequence"/>
</dbReference>